<proteinExistence type="predicted"/>
<protein>
    <submittedName>
        <fullName evidence="1">Uncharacterized protein</fullName>
    </submittedName>
</protein>
<dbReference type="Proteomes" id="UP001630127">
    <property type="component" value="Unassembled WGS sequence"/>
</dbReference>
<evidence type="ECO:0000313" key="2">
    <source>
        <dbReference type="Proteomes" id="UP001630127"/>
    </source>
</evidence>
<sequence>MDATIATISRPSHRKVCVGFDLKARLLQLVWLGIVQWIVSNSKERSDLILLANITPNSNILNSKSKYEFAIFPPKQKKEVGYYSSGLDKL</sequence>
<comment type="caution">
    <text evidence="1">The sequence shown here is derived from an EMBL/GenBank/DDBJ whole genome shotgun (WGS) entry which is preliminary data.</text>
</comment>
<accession>A0ABD2YA49</accession>
<organism evidence="1 2">
    <name type="scientific">Cinchona calisaya</name>
    <dbReference type="NCBI Taxonomy" id="153742"/>
    <lineage>
        <taxon>Eukaryota</taxon>
        <taxon>Viridiplantae</taxon>
        <taxon>Streptophyta</taxon>
        <taxon>Embryophyta</taxon>
        <taxon>Tracheophyta</taxon>
        <taxon>Spermatophyta</taxon>
        <taxon>Magnoliopsida</taxon>
        <taxon>eudicotyledons</taxon>
        <taxon>Gunneridae</taxon>
        <taxon>Pentapetalae</taxon>
        <taxon>asterids</taxon>
        <taxon>lamiids</taxon>
        <taxon>Gentianales</taxon>
        <taxon>Rubiaceae</taxon>
        <taxon>Cinchonoideae</taxon>
        <taxon>Cinchoneae</taxon>
        <taxon>Cinchona</taxon>
    </lineage>
</organism>
<keyword evidence="2" id="KW-1185">Reference proteome</keyword>
<gene>
    <name evidence="1" type="ORF">ACH5RR_037191</name>
</gene>
<evidence type="ECO:0000313" key="1">
    <source>
        <dbReference type="EMBL" id="KAL3502742.1"/>
    </source>
</evidence>
<dbReference type="AlphaFoldDB" id="A0ABD2YA49"/>
<dbReference type="EMBL" id="JBJUIK010000015">
    <property type="protein sequence ID" value="KAL3502742.1"/>
    <property type="molecule type" value="Genomic_DNA"/>
</dbReference>
<reference evidence="1 2" key="1">
    <citation type="submission" date="2024-11" db="EMBL/GenBank/DDBJ databases">
        <title>A near-complete genome assembly of Cinchona calisaya.</title>
        <authorList>
            <person name="Lian D.C."/>
            <person name="Zhao X.W."/>
            <person name="Wei L."/>
        </authorList>
    </citation>
    <scope>NUCLEOTIDE SEQUENCE [LARGE SCALE GENOMIC DNA]</scope>
    <source>
        <tissue evidence="1">Nenye</tissue>
    </source>
</reference>
<name>A0ABD2YA49_9GENT</name>